<evidence type="ECO:0000313" key="1">
    <source>
        <dbReference type="EMBL" id="KKN05980.1"/>
    </source>
</evidence>
<dbReference type="AlphaFoldDB" id="A0A0F9MF35"/>
<comment type="caution">
    <text evidence="1">The sequence shown here is derived from an EMBL/GenBank/DDBJ whole genome shotgun (WGS) entry which is preliminary data.</text>
</comment>
<protein>
    <recommendedName>
        <fullName evidence="2">DUF11 domain-containing protein</fullName>
    </recommendedName>
</protein>
<accession>A0A0F9MF35</accession>
<gene>
    <name evidence="1" type="ORF">LCGC14_1081930</name>
</gene>
<organism evidence="1">
    <name type="scientific">marine sediment metagenome</name>
    <dbReference type="NCBI Taxonomy" id="412755"/>
    <lineage>
        <taxon>unclassified sequences</taxon>
        <taxon>metagenomes</taxon>
        <taxon>ecological metagenomes</taxon>
    </lineage>
</organism>
<evidence type="ECO:0008006" key="2">
    <source>
        <dbReference type="Google" id="ProtNLM"/>
    </source>
</evidence>
<dbReference type="EMBL" id="LAZR01004740">
    <property type="protein sequence ID" value="KKN05980.1"/>
    <property type="molecule type" value="Genomic_DNA"/>
</dbReference>
<proteinExistence type="predicted"/>
<name>A0A0F9MF35_9ZZZZ</name>
<reference evidence="1" key="1">
    <citation type="journal article" date="2015" name="Nature">
        <title>Complex archaea that bridge the gap between prokaryotes and eukaryotes.</title>
        <authorList>
            <person name="Spang A."/>
            <person name="Saw J.H."/>
            <person name="Jorgensen S.L."/>
            <person name="Zaremba-Niedzwiedzka K."/>
            <person name="Martijn J."/>
            <person name="Lind A.E."/>
            <person name="van Eijk R."/>
            <person name="Schleper C."/>
            <person name="Guy L."/>
            <person name="Ettema T.J."/>
        </authorList>
    </citation>
    <scope>NUCLEOTIDE SEQUENCE</scope>
</reference>
<sequence>MPQNNLIIADITDKEKIILDGSSNLKEITGNGTLLIKNPSQKSRLWNLNCDLKEIVNTSFEEKVLNAGTINPDQEFAKDYELTDLKAPSLNVIEVFDTDNSDPNKVNNTFLFKNDNKCLLKLKIENPLEIPIINIKVKRDIPTFFQEIEIRNPNLGESSLKEEDGKKFLYWEISSLGGKDKAELDVYLTVNMKERNEQALGELNVTYLVNDYKLSMINPEVRGLTDSMSGIDRGEGSQPGVWECNVEFINESEFQVRVEDVKVSQTITTGVESVVSQTPNAILEPDSSWDFDFKVESKDVPELGSEIVFTPLYVVIPRVIGDILKESTIYTVISATIEKTITPPEVAAYANTEISIVNIVVNDGSSPIEKFFISDEIPPDFIPPLVKEIKIELDGIDISSREEFIQRILVDPSDKDFTKKHQIYIELFNLSKEFLTTKNMVVSYPLLARNPRPPSETTYMTPVRLEINCPVEGKSFIKFPDSEPELKVRYVKRKLKTLKSIKPGLNEGEFSISVRVQNKGDVELENLLIKDLIPAGFSLTEFIPPEGTTHEIVQESGESELQVKVVEIKGGSSLSINYTCSGSGDYPRAEPKVIVLGRESLGSESSSTVPPAGTKTPDAHVAQSQLSQIHDTFIDIYKQVDKAITGDKLGNILESNRDVIPPGPVLHQILAFAKEMKALGDKIIVGSLRDEVMTKLRGFKSKFV</sequence>